<name>A0A0K1PRQ6_9BACT</name>
<evidence type="ECO:0000313" key="1">
    <source>
        <dbReference type="EMBL" id="AKU96215.1"/>
    </source>
</evidence>
<sequence>MRSIAARPERAGEVVAEPLVEPAIVVWTQGRWRILQSEFWGAE</sequence>
<evidence type="ECO:0000313" key="2">
    <source>
        <dbReference type="Proteomes" id="UP000064967"/>
    </source>
</evidence>
<gene>
    <name evidence="1" type="ORF">AKJ09_02879</name>
</gene>
<dbReference type="STRING" id="1391654.AKJ09_02879"/>
<dbReference type="Proteomes" id="UP000064967">
    <property type="component" value="Chromosome"/>
</dbReference>
<dbReference type="AlphaFoldDB" id="A0A0K1PRQ6"/>
<proteinExistence type="predicted"/>
<accession>A0A0K1PRQ6</accession>
<keyword evidence="2" id="KW-1185">Reference proteome</keyword>
<protein>
    <submittedName>
        <fullName evidence="1">Uncharacterized protein</fullName>
    </submittedName>
</protein>
<dbReference type="KEGG" id="llu:AKJ09_02879"/>
<dbReference type="EMBL" id="CP012333">
    <property type="protein sequence ID" value="AKU96215.1"/>
    <property type="molecule type" value="Genomic_DNA"/>
</dbReference>
<reference evidence="1 2" key="1">
    <citation type="submission" date="2015-08" db="EMBL/GenBank/DDBJ databases">
        <authorList>
            <person name="Babu N.S."/>
            <person name="Beckwith C.J."/>
            <person name="Beseler K.G."/>
            <person name="Brison A."/>
            <person name="Carone J.V."/>
            <person name="Caskin T.P."/>
            <person name="Diamond M."/>
            <person name="Durham M.E."/>
            <person name="Foxe J.M."/>
            <person name="Go M."/>
            <person name="Henderson B.A."/>
            <person name="Jones I.B."/>
            <person name="McGettigan J.A."/>
            <person name="Micheletti S.J."/>
            <person name="Nasrallah M.E."/>
            <person name="Ortiz D."/>
            <person name="Piller C.R."/>
            <person name="Privatt S.R."/>
            <person name="Schneider S.L."/>
            <person name="Sharp S."/>
            <person name="Smith T.C."/>
            <person name="Stanton J.D."/>
            <person name="Ullery H.E."/>
            <person name="Wilson R.J."/>
            <person name="Serrano M.G."/>
            <person name="Buck G."/>
            <person name="Lee V."/>
            <person name="Wang Y."/>
            <person name="Carvalho R."/>
            <person name="Voegtly L."/>
            <person name="Shi R."/>
            <person name="Duckworth R."/>
            <person name="Johnson A."/>
            <person name="Loviza R."/>
            <person name="Walstead R."/>
            <person name="Shah Z."/>
            <person name="Kiflezghi M."/>
            <person name="Wade K."/>
            <person name="Ball S.L."/>
            <person name="Bradley K.W."/>
            <person name="Asai D.J."/>
            <person name="Bowman C.A."/>
            <person name="Russell D.A."/>
            <person name="Pope W.H."/>
            <person name="Jacobs-Sera D."/>
            <person name="Hendrix R.W."/>
            <person name="Hatfull G.F."/>
        </authorList>
    </citation>
    <scope>NUCLEOTIDE SEQUENCE [LARGE SCALE GENOMIC DNA]</scope>
    <source>
        <strain evidence="1 2">DSM 27648</strain>
    </source>
</reference>
<organism evidence="1 2">
    <name type="scientific">Labilithrix luteola</name>
    <dbReference type="NCBI Taxonomy" id="1391654"/>
    <lineage>
        <taxon>Bacteria</taxon>
        <taxon>Pseudomonadati</taxon>
        <taxon>Myxococcota</taxon>
        <taxon>Polyangia</taxon>
        <taxon>Polyangiales</taxon>
        <taxon>Labilitrichaceae</taxon>
        <taxon>Labilithrix</taxon>
    </lineage>
</organism>